<evidence type="ECO:0000313" key="1">
    <source>
        <dbReference type="EMBL" id="MFC4699357.1"/>
    </source>
</evidence>
<accession>A0ABV9LSC6</accession>
<dbReference type="EMBL" id="JBHSGU010000002">
    <property type="protein sequence ID" value="MFC4699357.1"/>
    <property type="molecule type" value="Genomic_DNA"/>
</dbReference>
<keyword evidence="2" id="KW-1185">Reference proteome</keyword>
<proteinExistence type="predicted"/>
<dbReference type="Proteomes" id="UP001595897">
    <property type="component" value="Unassembled WGS sequence"/>
</dbReference>
<evidence type="ECO:0000313" key="2">
    <source>
        <dbReference type="Proteomes" id="UP001595897"/>
    </source>
</evidence>
<organism evidence="1 2">
    <name type="scientific">Glaciecola siphonariae</name>
    <dbReference type="NCBI Taxonomy" id="521012"/>
    <lineage>
        <taxon>Bacteria</taxon>
        <taxon>Pseudomonadati</taxon>
        <taxon>Pseudomonadota</taxon>
        <taxon>Gammaproteobacteria</taxon>
        <taxon>Alteromonadales</taxon>
        <taxon>Alteromonadaceae</taxon>
        <taxon>Glaciecola</taxon>
    </lineage>
</organism>
<sequence>MLTLEKKIIKSSSVNNVTAKWYQIQIMPDITTGERFNVGVVIEYKGDFQSKLLSNFDRVACLYGEDYVPTAKLLVEAAWQNAEEGSLVNSNHIYFVPKHPAAGQSVEMLLEYLFKTTVPLDRPTNEQLQKVLKRKAPRTDPLITYMINSAKRMFGEKAEDVFAPEPETLVTFEKHSTRVKAPIRSRFAVATVIQANQKTKATVEKNLSKGAMDIHILKNVERQNRKHGVVILTPEYDEELDFSFDSTIERFYIDMKSSGIKVISHVDRDDLTKDAFEWALEH</sequence>
<comment type="caution">
    <text evidence="1">The sequence shown here is derived from an EMBL/GenBank/DDBJ whole genome shotgun (WGS) entry which is preliminary data.</text>
</comment>
<dbReference type="RefSeq" id="WP_382406105.1">
    <property type="nucleotide sequence ID" value="NZ_JBHSGU010000002.1"/>
</dbReference>
<reference evidence="2" key="1">
    <citation type="journal article" date="2019" name="Int. J. Syst. Evol. Microbiol.">
        <title>The Global Catalogue of Microorganisms (GCM) 10K type strain sequencing project: providing services to taxonomists for standard genome sequencing and annotation.</title>
        <authorList>
            <consortium name="The Broad Institute Genomics Platform"/>
            <consortium name="The Broad Institute Genome Sequencing Center for Infectious Disease"/>
            <person name="Wu L."/>
            <person name="Ma J."/>
        </authorList>
    </citation>
    <scope>NUCLEOTIDE SEQUENCE [LARGE SCALE GENOMIC DNA]</scope>
    <source>
        <strain evidence="2">KACC 12507</strain>
    </source>
</reference>
<protein>
    <recommendedName>
        <fullName evidence="3">DUF3037 domain-containing protein</fullName>
    </recommendedName>
</protein>
<gene>
    <name evidence="1" type="ORF">ACFO4O_04190</name>
</gene>
<evidence type="ECO:0008006" key="3">
    <source>
        <dbReference type="Google" id="ProtNLM"/>
    </source>
</evidence>
<name>A0ABV9LSC6_9ALTE</name>